<protein>
    <submittedName>
        <fullName evidence="2">Uncharacterized protein</fullName>
    </submittedName>
</protein>
<organism evidence="2 3">
    <name type="scientific">Acinetobacter marinus</name>
    <dbReference type="NCBI Taxonomy" id="281375"/>
    <lineage>
        <taxon>Bacteria</taxon>
        <taxon>Pseudomonadati</taxon>
        <taxon>Pseudomonadota</taxon>
        <taxon>Gammaproteobacteria</taxon>
        <taxon>Moraxellales</taxon>
        <taxon>Moraxellaceae</taxon>
        <taxon>Acinetobacter</taxon>
    </lineage>
</organism>
<feature type="transmembrane region" description="Helical" evidence="1">
    <location>
        <begin position="28"/>
        <end position="45"/>
    </location>
</feature>
<dbReference type="EMBL" id="FMYK01000011">
    <property type="protein sequence ID" value="SDC73330.1"/>
    <property type="molecule type" value="Genomic_DNA"/>
</dbReference>
<dbReference type="RefSeq" id="WP_092621543.1">
    <property type="nucleotide sequence ID" value="NZ_FMYK01000011.1"/>
</dbReference>
<name>A0A1G6NZ72_9GAMM</name>
<proteinExistence type="predicted"/>
<sequence length="191" mass="22323">MDDRTTALKNQNYYAVLNELSPRGNRHLLFGFGFVILLISILLPLENYSGFTNVGQSEILTIKHRILFDVLNGLIILVNIYAIMMYKLKGLSPALMRNIALYYHEIKHKKKFKRSYMYIFMMYLALYFSMFLFIIFFTPDGSTGGSGRRGVEGYYFGYIYFSLLFAFVVYYIFVSFAMVTVAMFALRKYVK</sequence>
<keyword evidence="1" id="KW-1133">Transmembrane helix</keyword>
<gene>
    <name evidence="2" type="ORF">SAMN05421749_11163</name>
</gene>
<reference evidence="3" key="1">
    <citation type="submission" date="2016-09" db="EMBL/GenBank/DDBJ databases">
        <authorList>
            <person name="Varghese N."/>
            <person name="Submissions S."/>
        </authorList>
    </citation>
    <scope>NUCLEOTIDE SEQUENCE [LARGE SCALE GENOMIC DNA]</scope>
    <source>
        <strain evidence="3">ANC 3699</strain>
    </source>
</reference>
<evidence type="ECO:0000256" key="1">
    <source>
        <dbReference type="SAM" id="Phobius"/>
    </source>
</evidence>
<dbReference type="OrthoDB" id="9866023at2"/>
<feature type="transmembrane region" description="Helical" evidence="1">
    <location>
        <begin position="158"/>
        <end position="186"/>
    </location>
</feature>
<evidence type="ECO:0000313" key="2">
    <source>
        <dbReference type="EMBL" id="SDC73330.1"/>
    </source>
</evidence>
<dbReference type="Proteomes" id="UP000242317">
    <property type="component" value="Unassembled WGS sequence"/>
</dbReference>
<accession>A0A1G6NZ72</accession>
<feature type="transmembrane region" description="Helical" evidence="1">
    <location>
        <begin position="116"/>
        <end position="138"/>
    </location>
</feature>
<keyword evidence="1" id="KW-0812">Transmembrane</keyword>
<feature type="transmembrane region" description="Helical" evidence="1">
    <location>
        <begin position="65"/>
        <end position="86"/>
    </location>
</feature>
<keyword evidence="1" id="KW-0472">Membrane</keyword>
<evidence type="ECO:0000313" key="3">
    <source>
        <dbReference type="Proteomes" id="UP000242317"/>
    </source>
</evidence>
<dbReference type="AlphaFoldDB" id="A0A1G6NZ72"/>
<keyword evidence="3" id="KW-1185">Reference proteome</keyword>